<dbReference type="PANTHER" id="PTHR11078:SF3">
    <property type="entry name" value="ANTITERMINATION NUSB DOMAIN-CONTAINING PROTEIN"/>
    <property type="match status" value="1"/>
</dbReference>
<evidence type="ECO:0000256" key="4">
    <source>
        <dbReference type="ARBA" id="ARBA00023015"/>
    </source>
</evidence>
<organism evidence="8 9">
    <name type="scientific">Catonella morbi ATCC 51271</name>
    <dbReference type="NCBI Taxonomy" id="592026"/>
    <lineage>
        <taxon>Bacteria</taxon>
        <taxon>Bacillati</taxon>
        <taxon>Bacillota</taxon>
        <taxon>Clostridia</taxon>
        <taxon>Lachnospirales</taxon>
        <taxon>Lachnospiraceae</taxon>
        <taxon>Catonella</taxon>
    </lineage>
</organism>
<reference evidence="8 9" key="1">
    <citation type="submission" date="2013-06" db="EMBL/GenBank/DDBJ databases">
        <authorList>
            <person name="Weinstock G."/>
            <person name="Sodergren E."/>
            <person name="Clifton S."/>
            <person name="Fulton L."/>
            <person name="Fulton B."/>
            <person name="Courtney L."/>
            <person name="Fronick C."/>
            <person name="Harrison M."/>
            <person name="Strong C."/>
            <person name="Farmer C."/>
            <person name="Delahaunty K."/>
            <person name="Markovic C."/>
            <person name="Hall O."/>
            <person name="Minx P."/>
            <person name="Tomlinson C."/>
            <person name="Mitreva M."/>
            <person name="Nelson J."/>
            <person name="Hou S."/>
            <person name="Wollam A."/>
            <person name="Pepin K.H."/>
            <person name="Johnson M."/>
            <person name="Bhonagiri V."/>
            <person name="Nash W.E."/>
            <person name="Warren W."/>
            <person name="Chinwalla A."/>
            <person name="Mardis E.R."/>
            <person name="Wilson R.K."/>
        </authorList>
    </citation>
    <scope>NUCLEOTIDE SEQUENCE [LARGE SCALE GENOMIC DNA]</scope>
    <source>
        <strain evidence="8 9">ATCC 51271</strain>
    </source>
</reference>
<dbReference type="STRING" id="592026.GCWU0000282_000837"/>
<proteinExistence type="inferred from homology"/>
<dbReference type="InterPro" id="IPR006027">
    <property type="entry name" value="NusB_RsmB_TIM44"/>
</dbReference>
<dbReference type="AlphaFoldDB" id="V2Y6G3"/>
<evidence type="ECO:0000313" key="9">
    <source>
        <dbReference type="Proteomes" id="UP000018227"/>
    </source>
</evidence>
<keyword evidence="4 6" id="KW-0805">Transcription regulation</keyword>
<dbReference type="PANTHER" id="PTHR11078">
    <property type="entry name" value="N UTILIZATION SUBSTANCE PROTEIN B-RELATED"/>
    <property type="match status" value="1"/>
</dbReference>
<sequence length="138" mass="16097">MTRREFREHTAKLIFIFDFYPEAEWKEQFESYADYSEIKEDREGLWQRVMALEEKKAEVDSLIDGASKKWRISRLSKTDLMLLRVAVYEIKFDSEIPDKVSVNEAVELAKIYGGDESPAFVNGVLAKFMSGEEAKEEK</sequence>
<evidence type="ECO:0000256" key="6">
    <source>
        <dbReference type="HAMAP-Rule" id="MF_00073"/>
    </source>
</evidence>
<keyword evidence="9" id="KW-1185">Reference proteome</keyword>
<dbReference type="RefSeq" id="WP_023353721.1">
    <property type="nucleotide sequence ID" value="NZ_KI535367.1"/>
</dbReference>
<dbReference type="eggNOG" id="COG0781">
    <property type="taxonomic scope" value="Bacteria"/>
</dbReference>
<comment type="similarity">
    <text evidence="1 6">Belongs to the NusB family.</text>
</comment>
<dbReference type="HAMAP" id="MF_00073">
    <property type="entry name" value="NusB"/>
    <property type="match status" value="1"/>
</dbReference>
<dbReference type="OrthoDB" id="9811381at2"/>
<dbReference type="GO" id="GO:0003723">
    <property type="term" value="F:RNA binding"/>
    <property type="evidence" value="ECO:0007669"/>
    <property type="project" value="UniProtKB-UniRule"/>
</dbReference>
<name>V2Y6G3_9FIRM</name>
<evidence type="ECO:0000256" key="5">
    <source>
        <dbReference type="ARBA" id="ARBA00023163"/>
    </source>
</evidence>
<dbReference type="GO" id="GO:0006353">
    <property type="term" value="P:DNA-templated transcription termination"/>
    <property type="evidence" value="ECO:0007669"/>
    <property type="project" value="UniProtKB-UniRule"/>
</dbReference>
<keyword evidence="3 6" id="KW-0694">RNA-binding</keyword>
<dbReference type="EMBL" id="ACIL03000007">
    <property type="protein sequence ID" value="ESL03672.1"/>
    <property type="molecule type" value="Genomic_DNA"/>
</dbReference>
<feature type="domain" description="NusB/RsmB/TIM44" evidence="7">
    <location>
        <begin position="7"/>
        <end position="129"/>
    </location>
</feature>
<gene>
    <name evidence="6" type="primary">nusB</name>
    <name evidence="8" type="ORF">GCWU0000282_000837</name>
</gene>
<comment type="function">
    <text evidence="6">Involved in transcription antitermination. Required for transcription of ribosomal RNA (rRNA) genes. Binds specifically to the boxA antiterminator sequence of the ribosomal RNA (rrn) operons.</text>
</comment>
<dbReference type="GO" id="GO:0005829">
    <property type="term" value="C:cytosol"/>
    <property type="evidence" value="ECO:0007669"/>
    <property type="project" value="TreeGrafter"/>
</dbReference>
<evidence type="ECO:0000259" key="7">
    <source>
        <dbReference type="Pfam" id="PF01029"/>
    </source>
</evidence>
<comment type="caution">
    <text evidence="8">The sequence shown here is derived from an EMBL/GenBank/DDBJ whole genome shotgun (WGS) entry which is preliminary data.</text>
</comment>
<dbReference type="HOGENOM" id="CLU_087843_3_1_9"/>
<accession>V2Y6G3</accession>
<dbReference type="Pfam" id="PF01029">
    <property type="entry name" value="NusB"/>
    <property type="match status" value="1"/>
</dbReference>
<keyword evidence="5 6" id="KW-0804">Transcription</keyword>
<evidence type="ECO:0000256" key="1">
    <source>
        <dbReference type="ARBA" id="ARBA00005952"/>
    </source>
</evidence>
<dbReference type="InterPro" id="IPR011605">
    <property type="entry name" value="NusB_fam"/>
</dbReference>
<dbReference type="GO" id="GO:0031564">
    <property type="term" value="P:transcription antitermination"/>
    <property type="evidence" value="ECO:0007669"/>
    <property type="project" value="UniProtKB-KW"/>
</dbReference>
<dbReference type="InterPro" id="IPR035926">
    <property type="entry name" value="NusB-like_sf"/>
</dbReference>
<dbReference type="NCBIfam" id="TIGR01951">
    <property type="entry name" value="nusB"/>
    <property type="match status" value="1"/>
</dbReference>
<keyword evidence="2 6" id="KW-0889">Transcription antitermination</keyword>
<dbReference type="SUPFAM" id="SSF48013">
    <property type="entry name" value="NusB-like"/>
    <property type="match status" value="1"/>
</dbReference>
<evidence type="ECO:0000256" key="3">
    <source>
        <dbReference type="ARBA" id="ARBA00022884"/>
    </source>
</evidence>
<dbReference type="Proteomes" id="UP000018227">
    <property type="component" value="Unassembled WGS sequence"/>
</dbReference>
<protein>
    <recommendedName>
        <fullName evidence="6">Transcription antitermination protein NusB</fullName>
    </recommendedName>
    <alternativeName>
        <fullName evidence="6">Antitermination factor NusB</fullName>
    </alternativeName>
</protein>
<evidence type="ECO:0000256" key="2">
    <source>
        <dbReference type="ARBA" id="ARBA00022814"/>
    </source>
</evidence>
<evidence type="ECO:0000313" key="8">
    <source>
        <dbReference type="EMBL" id="ESL03672.1"/>
    </source>
</evidence>
<dbReference type="Gene3D" id="1.10.940.10">
    <property type="entry name" value="NusB-like"/>
    <property type="match status" value="1"/>
</dbReference>